<evidence type="ECO:0000256" key="1">
    <source>
        <dbReference type="ARBA" id="ARBA00001974"/>
    </source>
</evidence>
<dbReference type="Proteomes" id="UP000566819">
    <property type="component" value="Unassembled WGS sequence"/>
</dbReference>
<proteinExistence type="inferred from homology"/>
<dbReference type="EMBL" id="JAAMPI010000013">
    <property type="protein sequence ID" value="KAF4637711.1"/>
    <property type="molecule type" value="Genomic_DNA"/>
</dbReference>
<feature type="binding site" evidence="5">
    <location>
        <begin position="67"/>
        <end position="68"/>
    </location>
    <ligand>
        <name>FAD</name>
        <dbReference type="ChEBI" id="CHEBI:57692"/>
    </ligand>
</feature>
<keyword evidence="6" id="KW-0285">Flavoprotein</keyword>
<dbReference type="OrthoDB" id="7777654at2759"/>
<comment type="similarity">
    <text evidence="2 6">Belongs to the flavin monoamine oxidase family.</text>
</comment>
<comment type="catalytic activity">
    <reaction evidence="4">
        <text>a secondary aliphatic amine + O2 + H2O = a primary amine + an aldehyde + H2O2</text>
        <dbReference type="Rhea" id="RHEA:26414"/>
        <dbReference type="ChEBI" id="CHEBI:15377"/>
        <dbReference type="ChEBI" id="CHEBI:15379"/>
        <dbReference type="ChEBI" id="CHEBI:16240"/>
        <dbReference type="ChEBI" id="CHEBI:17478"/>
        <dbReference type="ChEBI" id="CHEBI:58855"/>
        <dbReference type="ChEBI" id="CHEBI:65296"/>
        <dbReference type="EC" id="1.4.3.4"/>
    </reaction>
</comment>
<evidence type="ECO:0000256" key="6">
    <source>
        <dbReference type="RuleBase" id="RU362067"/>
    </source>
</evidence>
<dbReference type="EC" id="1.4.3.-" evidence="6"/>
<evidence type="ECO:0000313" key="9">
    <source>
        <dbReference type="Proteomes" id="UP000566819"/>
    </source>
</evidence>
<organism evidence="8 9">
    <name type="scientific">Cudoniella acicularis</name>
    <dbReference type="NCBI Taxonomy" id="354080"/>
    <lineage>
        <taxon>Eukaryota</taxon>
        <taxon>Fungi</taxon>
        <taxon>Dikarya</taxon>
        <taxon>Ascomycota</taxon>
        <taxon>Pezizomycotina</taxon>
        <taxon>Leotiomycetes</taxon>
        <taxon>Helotiales</taxon>
        <taxon>Tricladiaceae</taxon>
        <taxon>Cudoniella</taxon>
    </lineage>
</organism>
<dbReference type="InterPro" id="IPR036188">
    <property type="entry name" value="FAD/NAD-bd_sf"/>
</dbReference>
<keyword evidence="6" id="KW-0274">FAD</keyword>
<dbReference type="Gene3D" id="3.90.660.10">
    <property type="match status" value="1"/>
</dbReference>
<sequence>MAPISTSREGFHYKNDQVNEGLYTEAAISSSKSLKQHYDVIIIGGGFTGLTAARDLSTAGKSVLIVEARDRIGGRTWATKSRGHYMEMGGTWVYWTQPHVWSELKRYGLDRELKQTTGTSPDLEALHFKARDTDPLKRYTFDGPGGYNEIMETTIYKFLNVDGAGGTKILARPYDADFVRKTPLKYLKITCKDRLDQLADVPQEHKDLVASMFETIGCAPIGVTPFYEILRWFGLSGFTFRGFLESVDALSLKRGTTSLALAIMSESKADILLSSPVASVVRSKTENITTITTRDSKTFRTPKVICTLPVNCLGDVTFDPPIHPHKLAAAKEQHLTKIVKMHTYTPKTLVPTFTATLAPSKIAFGYTESDIHPTPTSNESGTFSVFFGSEPHLDRSSPLATFRQFKKILPEEFKNEERNGRFEAEEMFWHDWTNDEFAKGAWCTFPMGWQENYLDALRADEHGGSCIFANADWADGWRGFIDGAFEIGRASAWRILKVDRDQNRTSKL</sequence>
<accession>A0A8H4RYA9</accession>
<reference evidence="8 9" key="1">
    <citation type="submission" date="2020-03" db="EMBL/GenBank/DDBJ databases">
        <title>Draft Genome Sequence of Cudoniella acicularis.</title>
        <authorList>
            <person name="Buettner E."/>
            <person name="Kellner H."/>
        </authorList>
    </citation>
    <scope>NUCLEOTIDE SEQUENCE [LARGE SCALE GENOMIC DNA]</scope>
    <source>
        <strain evidence="8 9">DSM 108380</strain>
    </source>
</reference>
<evidence type="ECO:0000256" key="4">
    <source>
        <dbReference type="ARBA" id="ARBA00048448"/>
    </source>
</evidence>
<feature type="domain" description="Amine oxidase" evidence="7">
    <location>
        <begin position="47"/>
        <end position="496"/>
    </location>
</feature>
<dbReference type="PRINTS" id="PR00757">
    <property type="entry name" value="AMINEOXDASEF"/>
</dbReference>
<dbReference type="AlphaFoldDB" id="A0A8H4RYA9"/>
<feature type="binding site" evidence="5">
    <location>
        <position position="386"/>
    </location>
    <ligand>
        <name>substrate</name>
    </ligand>
</feature>
<dbReference type="InterPro" id="IPR001613">
    <property type="entry name" value="Flavin_amine_oxidase"/>
</dbReference>
<evidence type="ECO:0000256" key="3">
    <source>
        <dbReference type="ARBA" id="ARBA00023002"/>
    </source>
</evidence>
<evidence type="ECO:0000256" key="2">
    <source>
        <dbReference type="ARBA" id="ARBA00005995"/>
    </source>
</evidence>
<dbReference type="InterPro" id="IPR050703">
    <property type="entry name" value="Flavin_MAO"/>
</dbReference>
<keyword evidence="3 6" id="KW-0560">Oxidoreductase</keyword>
<dbReference type="PANTHER" id="PTHR43563">
    <property type="entry name" value="AMINE OXIDASE"/>
    <property type="match status" value="1"/>
</dbReference>
<dbReference type="Pfam" id="PF01593">
    <property type="entry name" value="Amino_oxidase"/>
    <property type="match status" value="1"/>
</dbReference>
<dbReference type="GO" id="GO:0097621">
    <property type="term" value="F:monoamine oxidase activity"/>
    <property type="evidence" value="ECO:0007669"/>
    <property type="project" value="UniProtKB-EC"/>
</dbReference>
<protein>
    <recommendedName>
        <fullName evidence="6">Amine oxidase</fullName>
        <ecNumber evidence="6">1.4.3.-</ecNumber>
    </recommendedName>
</protein>
<evidence type="ECO:0000256" key="5">
    <source>
        <dbReference type="PIRSR" id="PIRSR601613-1"/>
    </source>
</evidence>
<feature type="binding site" evidence="5">
    <location>
        <position position="48"/>
    </location>
    <ligand>
        <name>FAD</name>
        <dbReference type="ChEBI" id="CHEBI:57692"/>
    </ligand>
</feature>
<name>A0A8H4RYA9_9HELO</name>
<dbReference type="InterPro" id="IPR002937">
    <property type="entry name" value="Amino_oxidase"/>
</dbReference>
<gene>
    <name evidence="8" type="ORF">G7Y89_g376</name>
</gene>
<comment type="cofactor">
    <cofactor evidence="1 6">
        <name>FAD</name>
        <dbReference type="ChEBI" id="CHEBI:57692"/>
    </cofactor>
</comment>
<dbReference type="PANTHER" id="PTHR43563:SF1">
    <property type="entry name" value="AMINE OXIDASE [FLAVIN-CONTAINING] B"/>
    <property type="match status" value="1"/>
</dbReference>
<comment type="caution">
    <text evidence="8">The sequence shown here is derived from an EMBL/GenBank/DDBJ whole genome shotgun (WGS) entry which is preliminary data.</text>
</comment>
<dbReference type="Gene3D" id="3.50.50.60">
    <property type="entry name" value="FAD/NAD(P)-binding domain"/>
    <property type="match status" value="2"/>
</dbReference>
<dbReference type="SUPFAM" id="SSF51905">
    <property type="entry name" value="FAD/NAD(P)-binding domain"/>
    <property type="match status" value="1"/>
</dbReference>
<evidence type="ECO:0000259" key="7">
    <source>
        <dbReference type="Pfam" id="PF01593"/>
    </source>
</evidence>
<keyword evidence="9" id="KW-1185">Reference proteome</keyword>
<evidence type="ECO:0000313" key="8">
    <source>
        <dbReference type="EMBL" id="KAF4637711.1"/>
    </source>
</evidence>
<feature type="binding site" evidence="5">
    <location>
        <position position="277"/>
    </location>
    <ligand>
        <name>FAD</name>
        <dbReference type="ChEBI" id="CHEBI:57692"/>
    </ligand>
</feature>